<dbReference type="InterPro" id="IPR036873">
    <property type="entry name" value="Rhodanese-like_dom_sf"/>
</dbReference>
<dbReference type="PROSITE" id="PS50206">
    <property type="entry name" value="RHODANESE_3"/>
    <property type="match status" value="1"/>
</dbReference>
<organism evidence="2">
    <name type="scientific">viral metagenome</name>
    <dbReference type="NCBI Taxonomy" id="1070528"/>
    <lineage>
        <taxon>unclassified sequences</taxon>
        <taxon>metagenomes</taxon>
        <taxon>organismal metagenomes</taxon>
    </lineage>
</organism>
<name>A0A6C0HD27_9ZZZZ</name>
<feature type="domain" description="Rhodanese" evidence="1">
    <location>
        <begin position="82"/>
        <end position="108"/>
    </location>
</feature>
<reference evidence="2" key="1">
    <citation type="journal article" date="2020" name="Nature">
        <title>Giant virus diversity and host interactions through global metagenomics.</title>
        <authorList>
            <person name="Schulz F."/>
            <person name="Roux S."/>
            <person name="Paez-Espino D."/>
            <person name="Jungbluth S."/>
            <person name="Walsh D.A."/>
            <person name="Denef V.J."/>
            <person name="McMahon K.D."/>
            <person name="Konstantinidis K.T."/>
            <person name="Eloe-Fadrosh E.A."/>
            <person name="Kyrpides N.C."/>
            <person name="Woyke T."/>
        </authorList>
    </citation>
    <scope>NUCLEOTIDE SEQUENCE</scope>
    <source>
        <strain evidence="2">GVMAG-M-3300023179-91</strain>
    </source>
</reference>
<sequence length="141" mass="16240">MGNSHSSIQKINFEDMQTACKNPEIYLLINTLPDSEQGCLIVGTVNAHQEEPIINKHLRGGKNIQIIVYGRNCNDDKVFKKYQQLLQLGFHNVFIYSGGLFEWLMLQDIYGFNEFPTTTKQLDLLKYKPRQQLNVGLLEYG</sequence>
<dbReference type="EMBL" id="MN739930">
    <property type="protein sequence ID" value="QHT78354.1"/>
    <property type="molecule type" value="Genomic_DNA"/>
</dbReference>
<protein>
    <recommendedName>
        <fullName evidence="1">Rhodanese domain-containing protein</fullName>
    </recommendedName>
</protein>
<dbReference type="Pfam" id="PF00581">
    <property type="entry name" value="Rhodanese"/>
    <property type="match status" value="1"/>
</dbReference>
<dbReference type="AlphaFoldDB" id="A0A6C0HD27"/>
<evidence type="ECO:0000259" key="1">
    <source>
        <dbReference type="PROSITE" id="PS50206"/>
    </source>
</evidence>
<dbReference type="InterPro" id="IPR001763">
    <property type="entry name" value="Rhodanese-like_dom"/>
</dbReference>
<dbReference type="SUPFAM" id="SSF52821">
    <property type="entry name" value="Rhodanese/Cell cycle control phosphatase"/>
    <property type="match status" value="1"/>
</dbReference>
<evidence type="ECO:0000313" key="2">
    <source>
        <dbReference type="EMBL" id="QHT78354.1"/>
    </source>
</evidence>
<accession>A0A6C0HD27</accession>
<proteinExistence type="predicted"/>